<evidence type="ECO:0000313" key="4">
    <source>
        <dbReference type="EMBL" id="MBI4250959.1"/>
    </source>
</evidence>
<keyword evidence="3" id="KW-0448">Lipopolysaccharide biosynthesis</keyword>
<evidence type="ECO:0000256" key="1">
    <source>
        <dbReference type="ARBA" id="ARBA00022679"/>
    </source>
</evidence>
<dbReference type="Gene3D" id="3.90.550.10">
    <property type="entry name" value="Spore Coat Polysaccharide Biosynthesis Protein SpsA, Chain A"/>
    <property type="match status" value="1"/>
</dbReference>
<dbReference type="InterPro" id="IPR029044">
    <property type="entry name" value="Nucleotide-diphossugar_trans"/>
</dbReference>
<protein>
    <submittedName>
        <fullName evidence="4">NTP transferase domain-containing protein</fullName>
    </submittedName>
</protein>
<feature type="non-terminal residue" evidence="4">
    <location>
        <position position="97"/>
    </location>
</feature>
<dbReference type="Proteomes" id="UP000752292">
    <property type="component" value="Unassembled WGS sequence"/>
</dbReference>
<dbReference type="PANTHER" id="PTHR42866:SF2">
    <property type="entry name" value="3-DEOXY-MANNO-OCTULOSONATE CYTIDYLYLTRANSFERASE, MITOCHONDRIAL"/>
    <property type="match status" value="1"/>
</dbReference>
<gene>
    <name evidence="4" type="ORF">HY618_00735</name>
</gene>
<name>A0A933E9G3_UNCTE</name>
<keyword evidence="1 4" id="KW-0808">Transferase</keyword>
<reference evidence="4" key="1">
    <citation type="submission" date="2020-07" db="EMBL/GenBank/DDBJ databases">
        <title>Huge and variable diversity of episymbiotic CPR bacteria and DPANN archaea in groundwater ecosystems.</title>
        <authorList>
            <person name="He C.Y."/>
            <person name="Keren R."/>
            <person name="Whittaker M."/>
            <person name="Farag I.F."/>
            <person name="Doudna J."/>
            <person name="Cate J.H.D."/>
            <person name="Banfield J.F."/>
        </authorList>
    </citation>
    <scope>NUCLEOTIDE SEQUENCE</scope>
    <source>
        <strain evidence="4">NC_groundwater_1370_Ag_S-0.2um_69_93</strain>
    </source>
</reference>
<dbReference type="AlphaFoldDB" id="A0A933E9G3"/>
<dbReference type="GO" id="GO:0005829">
    <property type="term" value="C:cytosol"/>
    <property type="evidence" value="ECO:0007669"/>
    <property type="project" value="TreeGrafter"/>
</dbReference>
<evidence type="ECO:0000256" key="3">
    <source>
        <dbReference type="ARBA" id="ARBA00022985"/>
    </source>
</evidence>
<dbReference type="GO" id="GO:0009103">
    <property type="term" value="P:lipopolysaccharide biosynthetic process"/>
    <property type="evidence" value="ECO:0007669"/>
    <property type="project" value="UniProtKB-KW"/>
</dbReference>
<dbReference type="GO" id="GO:0008690">
    <property type="term" value="F:3-deoxy-manno-octulosonate cytidylyltransferase activity"/>
    <property type="evidence" value="ECO:0007669"/>
    <property type="project" value="TreeGrafter"/>
</dbReference>
<proteinExistence type="predicted"/>
<sequence>MQALAVIPARWASARFPGKPLALLAGRPMIEHVYRRALRARTVGRVLVATDDERIAAAVRAFGGEVRMTSPAHPSGTDRVAEAARGEAAPVVVNVQG</sequence>
<dbReference type="PANTHER" id="PTHR42866">
    <property type="entry name" value="3-DEOXY-MANNO-OCTULOSONATE CYTIDYLYLTRANSFERASE"/>
    <property type="match status" value="1"/>
</dbReference>
<dbReference type="EMBL" id="JACQRX010000034">
    <property type="protein sequence ID" value="MBI4250959.1"/>
    <property type="molecule type" value="Genomic_DNA"/>
</dbReference>
<dbReference type="InterPro" id="IPR003329">
    <property type="entry name" value="Cytidylyl_trans"/>
</dbReference>
<keyword evidence="2" id="KW-0548">Nucleotidyltransferase</keyword>
<evidence type="ECO:0000313" key="5">
    <source>
        <dbReference type="Proteomes" id="UP000752292"/>
    </source>
</evidence>
<dbReference type="Pfam" id="PF02348">
    <property type="entry name" value="CTP_transf_3"/>
    <property type="match status" value="1"/>
</dbReference>
<organism evidence="4 5">
    <name type="scientific">Tectimicrobiota bacterium</name>
    <dbReference type="NCBI Taxonomy" id="2528274"/>
    <lineage>
        <taxon>Bacteria</taxon>
        <taxon>Pseudomonadati</taxon>
        <taxon>Nitrospinota/Tectimicrobiota group</taxon>
        <taxon>Candidatus Tectimicrobiota</taxon>
    </lineage>
</organism>
<evidence type="ECO:0000256" key="2">
    <source>
        <dbReference type="ARBA" id="ARBA00022695"/>
    </source>
</evidence>
<comment type="caution">
    <text evidence="4">The sequence shown here is derived from an EMBL/GenBank/DDBJ whole genome shotgun (WGS) entry which is preliminary data.</text>
</comment>
<dbReference type="SUPFAM" id="SSF53448">
    <property type="entry name" value="Nucleotide-diphospho-sugar transferases"/>
    <property type="match status" value="1"/>
</dbReference>
<accession>A0A933E9G3</accession>